<dbReference type="OrthoDB" id="10249433at2759"/>
<dbReference type="Pfam" id="PF12146">
    <property type="entry name" value="Hydrolase_4"/>
    <property type="match status" value="1"/>
</dbReference>
<dbReference type="EMBL" id="CP059246">
    <property type="protein sequence ID" value="QLL30604.1"/>
    <property type="molecule type" value="Genomic_DNA"/>
</dbReference>
<evidence type="ECO:0000313" key="3">
    <source>
        <dbReference type="Proteomes" id="UP000515788"/>
    </source>
</evidence>
<dbReference type="Proteomes" id="UP000515788">
    <property type="component" value="Chromosome 1"/>
</dbReference>
<sequence length="311" mass="35079">MSHPYPYSCTTAIPEIQYEEYNGARFAYVYWPAATEQTKGCIFVVHGFCEHTKLNNRLMDQLALKGYESFMFDQRGSGMTSPGRLRGLTNEKLVFDDLDHFLLKNLERCAANDIPVFLFGHSMGGGIVLNYACHGTYRSRVAGFSTTGPLIELHASAKPMWITEKLSPLLARCLPNMRIDTKLNLDGISSDPAYRAFLQHDRPLSTPLIGSLRQIYDFLQRGKALLDEKYVKDHFTRDKPVLVIHGTRDTVNDPAASKRFIDHVCPAPDRTLKLVEGARHSILSLEKDVFFNEAFDCFSAWLDQHVPASSA</sequence>
<dbReference type="InterPro" id="IPR029058">
    <property type="entry name" value="AB_hydrolase_fold"/>
</dbReference>
<feature type="domain" description="Serine aminopeptidase S33" evidence="1">
    <location>
        <begin position="37"/>
        <end position="287"/>
    </location>
</feature>
<gene>
    <name evidence="2" type="ORF">HG536_0A04220</name>
</gene>
<name>A0A7G3ZAR8_9SACH</name>
<dbReference type="RefSeq" id="XP_037137279.1">
    <property type="nucleotide sequence ID" value="XM_037281384.1"/>
</dbReference>
<dbReference type="Gene3D" id="3.40.50.1820">
    <property type="entry name" value="alpha/beta hydrolase"/>
    <property type="match status" value="1"/>
</dbReference>
<dbReference type="KEGG" id="tgb:HG536_0A04220"/>
<dbReference type="InterPro" id="IPR022742">
    <property type="entry name" value="Hydrolase_4"/>
</dbReference>
<evidence type="ECO:0000313" key="2">
    <source>
        <dbReference type="EMBL" id="QLL30604.1"/>
    </source>
</evidence>
<dbReference type="GeneID" id="59323701"/>
<protein>
    <recommendedName>
        <fullName evidence="1">Serine aminopeptidase S33 domain-containing protein</fullName>
    </recommendedName>
</protein>
<accession>A0A7G3ZAR8</accession>
<reference evidence="2 3" key="1">
    <citation type="submission" date="2020-06" db="EMBL/GenBank/DDBJ databases">
        <title>The yeast mating-type switching endonuclease HO is a domesticated member of an unorthodox homing genetic element family.</title>
        <authorList>
            <person name="Coughlan A.Y."/>
            <person name="Lombardi L."/>
            <person name="Braun-Galleani S."/>
            <person name="Martos A.R."/>
            <person name="Galeote V."/>
            <person name="Bigey F."/>
            <person name="Dequin S."/>
            <person name="Byrne K.P."/>
            <person name="Wolfe K.H."/>
        </authorList>
    </citation>
    <scope>NUCLEOTIDE SEQUENCE [LARGE SCALE GENOMIC DNA]</scope>
    <source>
        <strain evidence="2 3">CBS764</strain>
    </source>
</reference>
<dbReference type="SUPFAM" id="SSF53474">
    <property type="entry name" value="alpha/beta-Hydrolases"/>
    <property type="match status" value="1"/>
</dbReference>
<proteinExistence type="predicted"/>
<evidence type="ECO:0000259" key="1">
    <source>
        <dbReference type="Pfam" id="PF12146"/>
    </source>
</evidence>
<dbReference type="InterPro" id="IPR051044">
    <property type="entry name" value="MAG_DAG_Lipase"/>
</dbReference>
<dbReference type="AlphaFoldDB" id="A0A7G3ZAR8"/>
<keyword evidence="3" id="KW-1185">Reference proteome</keyword>
<organism evidence="2 3">
    <name type="scientific">Torulaspora globosa</name>
    <dbReference type="NCBI Taxonomy" id="48254"/>
    <lineage>
        <taxon>Eukaryota</taxon>
        <taxon>Fungi</taxon>
        <taxon>Dikarya</taxon>
        <taxon>Ascomycota</taxon>
        <taxon>Saccharomycotina</taxon>
        <taxon>Saccharomycetes</taxon>
        <taxon>Saccharomycetales</taxon>
        <taxon>Saccharomycetaceae</taxon>
        <taxon>Torulaspora</taxon>
    </lineage>
</organism>
<dbReference type="PANTHER" id="PTHR11614">
    <property type="entry name" value="PHOSPHOLIPASE-RELATED"/>
    <property type="match status" value="1"/>
</dbReference>